<evidence type="ECO:0000256" key="3">
    <source>
        <dbReference type="ARBA" id="ARBA00022989"/>
    </source>
</evidence>
<dbReference type="GO" id="GO:0016020">
    <property type="term" value="C:membrane"/>
    <property type="evidence" value="ECO:0007669"/>
    <property type="project" value="UniProtKB-SubCell"/>
</dbReference>
<evidence type="ECO:0000256" key="4">
    <source>
        <dbReference type="ARBA" id="ARBA00023136"/>
    </source>
</evidence>
<evidence type="ECO:0000313" key="5">
    <source>
        <dbReference type="EMBL" id="GGC70069.1"/>
    </source>
</evidence>
<comment type="subcellular location">
    <subcellularLocation>
        <location evidence="1">Membrane</location>
        <topology evidence="1">Multi-pass membrane protein</topology>
    </subcellularLocation>
</comment>
<keyword evidence="2" id="KW-0812">Transmembrane</keyword>
<comment type="caution">
    <text evidence="5">The sequence shown here is derived from an EMBL/GenBank/DDBJ whole genome shotgun (WGS) entry which is preliminary data.</text>
</comment>
<dbReference type="Proteomes" id="UP000641514">
    <property type="component" value="Unassembled WGS sequence"/>
</dbReference>
<organism evidence="5 6">
    <name type="scientific">Hoyosella rhizosphaerae</name>
    <dbReference type="NCBI Taxonomy" id="1755582"/>
    <lineage>
        <taxon>Bacteria</taxon>
        <taxon>Bacillati</taxon>
        <taxon>Actinomycetota</taxon>
        <taxon>Actinomycetes</taxon>
        <taxon>Mycobacteriales</taxon>
        <taxon>Hoyosellaceae</taxon>
        <taxon>Hoyosella</taxon>
    </lineage>
</organism>
<evidence type="ECO:0008006" key="7">
    <source>
        <dbReference type="Google" id="ProtNLM"/>
    </source>
</evidence>
<dbReference type="InterPro" id="IPR032808">
    <property type="entry name" value="DoxX"/>
</dbReference>
<evidence type="ECO:0000256" key="2">
    <source>
        <dbReference type="ARBA" id="ARBA00022692"/>
    </source>
</evidence>
<name>A0A916UF07_9ACTN</name>
<evidence type="ECO:0000313" key="6">
    <source>
        <dbReference type="Proteomes" id="UP000641514"/>
    </source>
</evidence>
<gene>
    <name evidence="5" type="ORF">GCM10011410_23650</name>
</gene>
<proteinExistence type="predicted"/>
<accession>A0A916UF07</accession>
<protein>
    <recommendedName>
        <fullName evidence="7">DoxX family protein</fullName>
    </recommendedName>
</protein>
<reference evidence="5" key="2">
    <citation type="submission" date="2020-09" db="EMBL/GenBank/DDBJ databases">
        <authorList>
            <person name="Sun Q."/>
            <person name="Zhou Y."/>
        </authorList>
    </citation>
    <scope>NUCLEOTIDE SEQUENCE</scope>
    <source>
        <strain evidence="5">CGMCC 1.15478</strain>
    </source>
</reference>
<dbReference type="AlphaFoldDB" id="A0A916UF07"/>
<dbReference type="EMBL" id="BMJH01000002">
    <property type="protein sequence ID" value="GGC70069.1"/>
    <property type="molecule type" value="Genomic_DNA"/>
</dbReference>
<keyword evidence="4" id="KW-0472">Membrane</keyword>
<sequence length="281" mass="29533">MLAGVFVATGISTLRNPNEVADRAAPFIEYAHGSLPAEATRNLPQDPVTITRINAAVQIGAGALLASGRAPRLASGVLAGSLIPSTIVQHPFWAETDAAARAQQRAHFLKNVGLLGGLLIAAADTEGKPSLGWRARRAASRASDTVSAALPFAGAAAAASGATTKDKLADSWSTVAERTKEAADEAADVSSDWFDAAAKRTSKWYETAANRTHDLYETASERFPEIYETAADRTADLYHTAAKQGSKVAHTAANRSSEVAARTADLAKENAAELRARVKNR</sequence>
<reference evidence="5" key="1">
    <citation type="journal article" date="2014" name="Int. J. Syst. Evol. Microbiol.">
        <title>Complete genome sequence of Corynebacterium casei LMG S-19264T (=DSM 44701T), isolated from a smear-ripened cheese.</title>
        <authorList>
            <consortium name="US DOE Joint Genome Institute (JGI-PGF)"/>
            <person name="Walter F."/>
            <person name="Albersmeier A."/>
            <person name="Kalinowski J."/>
            <person name="Ruckert C."/>
        </authorList>
    </citation>
    <scope>NUCLEOTIDE SEQUENCE</scope>
    <source>
        <strain evidence="5">CGMCC 1.15478</strain>
    </source>
</reference>
<keyword evidence="3" id="KW-1133">Transmembrane helix</keyword>
<evidence type="ECO:0000256" key="1">
    <source>
        <dbReference type="ARBA" id="ARBA00004141"/>
    </source>
</evidence>
<dbReference type="Pfam" id="PF07681">
    <property type="entry name" value="DoxX"/>
    <property type="match status" value="1"/>
</dbReference>
<keyword evidence="6" id="KW-1185">Reference proteome</keyword>